<dbReference type="GeneID" id="89477619"/>
<name>A0A094YPJ1_9PROT</name>
<dbReference type="PANTHER" id="PTHR30069">
    <property type="entry name" value="TONB-DEPENDENT OUTER MEMBRANE RECEPTOR"/>
    <property type="match status" value="1"/>
</dbReference>
<accession>A0A094YPJ1</accession>
<feature type="region of interest" description="Disordered" evidence="10">
    <location>
        <begin position="55"/>
        <end position="94"/>
    </location>
</feature>
<comment type="similarity">
    <text evidence="8 9">Belongs to the TonB-dependent receptor family.</text>
</comment>
<feature type="chain" id="PRO_5001904123" evidence="11">
    <location>
        <begin position="32"/>
        <end position="740"/>
    </location>
</feature>
<dbReference type="Proteomes" id="UP000029448">
    <property type="component" value="Unassembled WGS sequence"/>
</dbReference>
<keyword evidence="5 9" id="KW-0798">TonB box</keyword>
<evidence type="ECO:0000256" key="5">
    <source>
        <dbReference type="ARBA" id="ARBA00023077"/>
    </source>
</evidence>
<evidence type="ECO:0000259" key="12">
    <source>
        <dbReference type="Pfam" id="PF00593"/>
    </source>
</evidence>
<feature type="signal peptide" evidence="11">
    <location>
        <begin position="1"/>
        <end position="31"/>
    </location>
</feature>
<dbReference type="Pfam" id="PF00593">
    <property type="entry name" value="TonB_dep_Rec_b-barrel"/>
    <property type="match status" value="1"/>
</dbReference>
<evidence type="ECO:0000256" key="6">
    <source>
        <dbReference type="ARBA" id="ARBA00023136"/>
    </source>
</evidence>
<dbReference type="GO" id="GO:0009279">
    <property type="term" value="C:cell outer membrane"/>
    <property type="evidence" value="ECO:0007669"/>
    <property type="project" value="UniProtKB-SubCell"/>
</dbReference>
<reference evidence="14 15" key="1">
    <citation type="submission" date="2014-06" db="EMBL/GenBank/DDBJ databases">
        <title>Functional and comparative genomic analyses of the Drosophila gut microbiota identify candidate symbiosis factors.</title>
        <authorList>
            <person name="Newell P.D."/>
            <person name="Chaston J.M."/>
            <person name="Douglas A.E."/>
        </authorList>
    </citation>
    <scope>NUCLEOTIDE SEQUENCE [LARGE SCALE GENOMIC DNA]</scope>
    <source>
        <strain evidence="14 15">DmCS_006</strain>
    </source>
</reference>
<keyword evidence="15" id="KW-1185">Reference proteome</keyword>
<keyword evidence="14" id="KW-0675">Receptor</keyword>
<protein>
    <submittedName>
        <fullName evidence="14">TonB-dependent receptor</fullName>
    </submittedName>
</protein>
<evidence type="ECO:0000313" key="14">
    <source>
        <dbReference type="EMBL" id="KGB23252.1"/>
    </source>
</evidence>
<dbReference type="Pfam" id="PF07715">
    <property type="entry name" value="Plug"/>
    <property type="match status" value="1"/>
</dbReference>
<keyword evidence="7 8" id="KW-0998">Cell outer membrane</keyword>
<dbReference type="PANTHER" id="PTHR30069:SF49">
    <property type="entry name" value="OUTER MEMBRANE PROTEIN C"/>
    <property type="match status" value="1"/>
</dbReference>
<keyword evidence="4 8" id="KW-0812">Transmembrane</keyword>
<organism evidence="14 15">
    <name type="scientific">Acetobacter tropicalis</name>
    <dbReference type="NCBI Taxonomy" id="104102"/>
    <lineage>
        <taxon>Bacteria</taxon>
        <taxon>Pseudomonadati</taxon>
        <taxon>Pseudomonadota</taxon>
        <taxon>Alphaproteobacteria</taxon>
        <taxon>Acetobacterales</taxon>
        <taxon>Acetobacteraceae</taxon>
        <taxon>Acetobacter</taxon>
    </lineage>
</organism>
<evidence type="ECO:0000256" key="1">
    <source>
        <dbReference type="ARBA" id="ARBA00004571"/>
    </source>
</evidence>
<evidence type="ECO:0000256" key="4">
    <source>
        <dbReference type="ARBA" id="ARBA00022692"/>
    </source>
</evidence>
<gene>
    <name evidence="14" type="ORF">AtDm6_1687</name>
</gene>
<dbReference type="RefSeq" id="WP_035379863.1">
    <property type="nucleotide sequence ID" value="NZ_JACAOJ010000007.1"/>
</dbReference>
<dbReference type="AlphaFoldDB" id="A0A094YPJ1"/>
<dbReference type="Gene3D" id="2.170.130.10">
    <property type="entry name" value="TonB-dependent receptor, plug domain"/>
    <property type="match status" value="1"/>
</dbReference>
<dbReference type="InterPro" id="IPR012910">
    <property type="entry name" value="Plug_dom"/>
</dbReference>
<dbReference type="InterPro" id="IPR000531">
    <property type="entry name" value="Beta-barrel_TonB"/>
</dbReference>
<evidence type="ECO:0000313" key="15">
    <source>
        <dbReference type="Proteomes" id="UP000029448"/>
    </source>
</evidence>
<evidence type="ECO:0000256" key="8">
    <source>
        <dbReference type="PROSITE-ProRule" id="PRU01360"/>
    </source>
</evidence>
<keyword evidence="2 8" id="KW-0813">Transport</keyword>
<evidence type="ECO:0000256" key="2">
    <source>
        <dbReference type="ARBA" id="ARBA00022448"/>
    </source>
</evidence>
<evidence type="ECO:0000256" key="9">
    <source>
        <dbReference type="RuleBase" id="RU003357"/>
    </source>
</evidence>
<dbReference type="PROSITE" id="PS52016">
    <property type="entry name" value="TONB_DEPENDENT_REC_3"/>
    <property type="match status" value="1"/>
</dbReference>
<proteinExistence type="inferred from homology"/>
<keyword evidence="11" id="KW-0732">Signal</keyword>
<evidence type="ECO:0000259" key="13">
    <source>
        <dbReference type="Pfam" id="PF07715"/>
    </source>
</evidence>
<feature type="compositionally biased region" description="Polar residues" evidence="10">
    <location>
        <begin position="75"/>
        <end position="94"/>
    </location>
</feature>
<dbReference type="SUPFAM" id="SSF56935">
    <property type="entry name" value="Porins"/>
    <property type="match status" value="1"/>
</dbReference>
<dbReference type="InterPro" id="IPR036942">
    <property type="entry name" value="Beta-barrel_TonB_sf"/>
</dbReference>
<dbReference type="STRING" id="104102.AtDm6_1687"/>
<dbReference type="InterPro" id="IPR039426">
    <property type="entry name" value="TonB-dep_rcpt-like"/>
</dbReference>
<keyword evidence="6 8" id="KW-0472">Membrane</keyword>
<dbReference type="GO" id="GO:0044718">
    <property type="term" value="P:siderophore transmembrane transport"/>
    <property type="evidence" value="ECO:0007669"/>
    <property type="project" value="TreeGrafter"/>
</dbReference>
<comment type="caution">
    <text evidence="14">The sequence shown here is derived from an EMBL/GenBank/DDBJ whole genome shotgun (WGS) entry which is preliminary data.</text>
</comment>
<dbReference type="EMBL" id="JOKM01000062">
    <property type="protein sequence ID" value="KGB23252.1"/>
    <property type="molecule type" value="Genomic_DNA"/>
</dbReference>
<dbReference type="InterPro" id="IPR037066">
    <property type="entry name" value="Plug_dom_sf"/>
</dbReference>
<feature type="domain" description="TonB-dependent receptor plug" evidence="13">
    <location>
        <begin position="78"/>
        <end position="177"/>
    </location>
</feature>
<evidence type="ECO:0000256" key="7">
    <source>
        <dbReference type="ARBA" id="ARBA00023237"/>
    </source>
</evidence>
<evidence type="ECO:0000256" key="10">
    <source>
        <dbReference type="SAM" id="MobiDB-lite"/>
    </source>
</evidence>
<dbReference type="PATRIC" id="fig|104102.7.peg.1667"/>
<evidence type="ECO:0000256" key="3">
    <source>
        <dbReference type="ARBA" id="ARBA00022452"/>
    </source>
</evidence>
<evidence type="ECO:0000256" key="11">
    <source>
        <dbReference type="SAM" id="SignalP"/>
    </source>
</evidence>
<sequence>MITLINPRRVPAWAWVIAAACAAPTISAAQAQTTAAQVSASQSNAASGSSVVTLPRLDISTDEEEETSLSDAPLTASSPDASSQRMSRLSSPDVSSLFRNQPGFSSYGGGRLANLPVLNGMADDRVATIVDGVRISPACPNHMNPALSYIDPDSVQTATSIAGLTPVSSGGDSLGGTIDVERADPRFARKGKILVTGRVRGTYRSNGGAYGASGSVTVANHLLSIRYTGSYDQSGNYRGGAGMGTVHSTNYLTYNHAVTVGLHKDNHLVAITVGQQDTPREGFANQYMDMTNNRSTFVNGKYTGSFDWGTFEARGYWQRITHAMDMLADKGGHSATTGMPMNNDSRLAGYSLKATIPLGRFHTLKLGSGFDHVGLNDWWPPLQGSMMMGPDTYHNINNGHRDRLGHYAEWEAHWTPRVSTLLGFRNDLIMMNTGDVAPYSWTGMMNMTDAMAARAFNARNRGRTDVNFDVTAMARWKVTDSFTLEGGYARKSRAPNLYERYAWGRGTMSSSMIGWFGDGNGYVGNMDLKSEIANTASVTLDWHDPTAANRWGLTVQPYYSYVHNYINVVQLRTFTNGHHLLQFANHNAQTYGINASGHYTLWDTAQYGKGEVTGVLNWVRGQDEVTHSGLYHMMPLNGTVAVHETVGHWTGRVEMNFVKPKDTVDWLRGEPRTAGYALLNLGGSYTWKMLTLDAGIDNVLNQPYYLPLGGLSLGDTRYIGTTRALPGMGRSFNVSLSATF</sequence>
<comment type="subcellular location">
    <subcellularLocation>
        <location evidence="1 8">Cell outer membrane</location>
        <topology evidence="1 8">Multi-pass membrane protein</topology>
    </subcellularLocation>
</comment>
<keyword evidence="3 8" id="KW-1134">Transmembrane beta strand</keyword>
<feature type="domain" description="TonB-dependent receptor-like beta-barrel" evidence="12">
    <location>
        <begin position="239"/>
        <end position="699"/>
    </location>
</feature>
<dbReference type="Gene3D" id="2.40.170.20">
    <property type="entry name" value="TonB-dependent receptor, beta-barrel domain"/>
    <property type="match status" value="1"/>
</dbReference>
<dbReference type="GO" id="GO:0015344">
    <property type="term" value="F:siderophore uptake transmembrane transporter activity"/>
    <property type="evidence" value="ECO:0007669"/>
    <property type="project" value="TreeGrafter"/>
</dbReference>